<evidence type="ECO:0000313" key="2">
    <source>
        <dbReference type="Proteomes" id="UP000293623"/>
    </source>
</evidence>
<dbReference type="CDD" id="cd00448">
    <property type="entry name" value="YjgF_YER057c_UK114_family"/>
    <property type="match status" value="1"/>
</dbReference>
<accession>A0A4Q2KSX8</accession>
<dbReference type="InterPro" id="IPR006175">
    <property type="entry name" value="YjgF/YER057c/UK114"/>
</dbReference>
<protein>
    <submittedName>
        <fullName evidence="1">RidA family protein</fullName>
    </submittedName>
</protein>
<dbReference type="EMBL" id="SDPV01000001">
    <property type="protein sequence ID" value="RXZ66411.1"/>
    <property type="molecule type" value="Genomic_DNA"/>
</dbReference>
<organism evidence="1 2">
    <name type="scientific">Pelagerythrobacter rhizovicinus</name>
    <dbReference type="NCBI Taxonomy" id="2268576"/>
    <lineage>
        <taxon>Bacteria</taxon>
        <taxon>Pseudomonadati</taxon>
        <taxon>Pseudomonadota</taxon>
        <taxon>Alphaproteobacteria</taxon>
        <taxon>Sphingomonadales</taxon>
        <taxon>Erythrobacteraceae</taxon>
        <taxon>Pelagerythrobacter</taxon>
    </lineage>
</organism>
<evidence type="ECO:0000313" key="1">
    <source>
        <dbReference type="EMBL" id="RXZ66411.1"/>
    </source>
</evidence>
<reference evidence="1 2" key="1">
    <citation type="submission" date="2019-01" db="EMBL/GenBank/DDBJ databases">
        <title>Altererythrobacter rhizovicinus sp. nov., isolated from the rhizosphere soil of Haloxylon ammodendron.</title>
        <authorList>
            <person name="Li H.-P."/>
            <person name="Gou J.-Y."/>
            <person name="Yao D."/>
            <person name="Han Q.-Q."/>
            <person name="Shao K.-Z."/>
            <person name="Zhao Q."/>
            <person name="Zhang J.-L."/>
        </authorList>
    </citation>
    <scope>NUCLEOTIDE SEQUENCE [LARGE SCALE GENOMIC DNA]</scope>
    <source>
        <strain evidence="1 2">AY-3R</strain>
    </source>
</reference>
<sequence length="122" mass="13055">MSTDASKPGIPLSRTRRAGALLFLSGQLPRTPEGGMCNGPIEEQTRQAIANMRSLLHAEGLDLADVVKTTVWLTSAEHMAGMNAVYAELFTRPYPTRSTVVSGLVAEADIEIEAVAFDPQAV</sequence>
<dbReference type="PANTHER" id="PTHR11803:SF39">
    <property type="entry name" value="2-IMINOBUTANOATE_2-IMINOPROPANOATE DEAMINASE"/>
    <property type="match status" value="1"/>
</dbReference>
<gene>
    <name evidence="1" type="ORF">ETX26_06915</name>
</gene>
<dbReference type="Proteomes" id="UP000293623">
    <property type="component" value="Unassembled WGS sequence"/>
</dbReference>
<dbReference type="RefSeq" id="WP_129523882.1">
    <property type="nucleotide sequence ID" value="NZ_SDPV01000001.1"/>
</dbReference>
<dbReference type="GO" id="GO:0019239">
    <property type="term" value="F:deaminase activity"/>
    <property type="evidence" value="ECO:0007669"/>
    <property type="project" value="TreeGrafter"/>
</dbReference>
<dbReference type="SUPFAM" id="SSF55298">
    <property type="entry name" value="YjgF-like"/>
    <property type="match status" value="1"/>
</dbReference>
<comment type="caution">
    <text evidence="1">The sequence shown here is derived from an EMBL/GenBank/DDBJ whole genome shotgun (WGS) entry which is preliminary data.</text>
</comment>
<dbReference type="OrthoDB" id="9808943at2"/>
<dbReference type="Gene3D" id="3.30.1330.40">
    <property type="entry name" value="RutC-like"/>
    <property type="match status" value="1"/>
</dbReference>
<dbReference type="Pfam" id="PF01042">
    <property type="entry name" value="Ribonuc_L-PSP"/>
    <property type="match status" value="1"/>
</dbReference>
<dbReference type="AlphaFoldDB" id="A0A4Q2KSX8"/>
<dbReference type="InterPro" id="IPR035959">
    <property type="entry name" value="RutC-like_sf"/>
</dbReference>
<name>A0A4Q2KSX8_9SPHN</name>
<dbReference type="PANTHER" id="PTHR11803">
    <property type="entry name" value="2-IMINOBUTANOATE/2-IMINOPROPANOATE DEAMINASE RIDA"/>
    <property type="match status" value="1"/>
</dbReference>
<keyword evidence="2" id="KW-1185">Reference proteome</keyword>
<proteinExistence type="predicted"/>
<dbReference type="GO" id="GO:0005829">
    <property type="term" value="C:cytosol"/>
    <property type="evidence" value="ECO:0007669"/>
    <property type="project" value="TreeGrafter"/>
</dbReference>